<name>K1SLX1_9ZZZZ</name>
<dbReference type="PIRSF" id="PIRSF002599">
    <property type="entry name" value="Cold_shock_A"/>
    <property type="match status" value="1"/>
</dbReference>
<feature type="transmembrane region" description="Helical" evidence="1">
    <location>
        <begin position="36"/>
        <end position="56"/>
    </location>
</feature>
<keyword evidence="1" id="KW-0812">Transmembrane</keyword>
<proteinExistence type="predicted"/>
<dbReference type="Pfam" id="PF06961">
    <property type="entry name" value="DUF1294"/>
    <property type="match status" value="1"/>
</dbReference>
<feature type="transmembrane region" description="Helical" evidence="1">
    <location>
        <begin position="68"/>
        <end position="88"/>
    </location>
</feature>
<dbReference type="InterPro" id="IPR010718">
    <property type="entry name" value="DUF1294"/>
</dbReference>
<evidence type="ECO:0000256" key="1">
    <source>
        <dbReference type="SAM" id="Phobius"/>
    </source>
</evidence>
<sequence>MSYLFLYLAAINIIAFAAMGIDKAKARAGKWRIAEGTLFALAALGGALGGTLGMRVFHHKTKHKEFRFGFPALLCLQCAAVVYLILIWKQVL</sequence>
<evidence type="ECO:0000313" key="2">
    <source>
        <dbReference type="EMBL" id="EKC61617.1"/>
    </source>
</evidence>
<dbReference type="GO" id="GO:0003676">
    <property type="term" value="F:nucleic acid binding"/>
    <property type="evidence" value="ECO:0007669"/>
    <property type="project" value="InterPro"/>
</dbReference>
<dbReference type="EMBL" id="AJWY01008296">
    <property type="protein sequence ID" value="EKC61617.1"/>
    <property type="molecule type" value="Genomic_DNA"/>
</dbReference>
<protein>
    <submittedName>
        <fullName evidence="2">Membrane protein containing DUF1294</fullName>
    </submittedName>
</protein>
<reference evidence="2" key="1">
    <citation type="journal article" date="2013" name="Environ. Microbiol.">
        <title>Microbiota from the distal guts of lean and obese adolescents exhibit partial functional redundancy besides clear differences in community structure.</title>
        <authorList>
            <person name="Ferrer M."/>
            <person name="Ruiz A."/>
            <person name="Lanza F."/>
            <person name="Haange S.B."/>
            <person name="Oberbach A."/>
            <person name="Till H."/>
            <person name="Bargiela R."/>
            <person name="Campoy C."/>
            <person name="Segura M.T."/>
            <person name="Richter M."/>
            <person name="von Bergen M."/>
            <person name="Seifert J."/>
            <person name="Suarez A."/>
        </authorList>
    </citation>
    <scope>NUCLEOTIDE SEQUENCE</scope>
</reference>
<dbReference type="AlphaFoldDB" id="K1SLX1"/>
<comment type="caution">
    <text evidence="2">The sequence shown here is derived from an EMBL/GenBank/DDBJ whole genome shotgun (WGS) entry which is preliminary data.</text>
</comment>
<keyword evidence="1" id="KW-1133">Transmembrane helix</keyword>
<accession>K1SLX1</accession>
<gene>
    <name evidence="2" type="ORF">LEA_12265</name>
</gene>
<organism evidence="2">
    <name type="scientific">human gut metagenome</name>
    <dbReference type="NCBI Taxonomy" id="408170"/>
    <lineage>
        <taxon>unclassified sequences</taxon>
        <taxon>metagenomes</taxon>
        <taxon>organismal metagenomes</taxon>
    </lineage>
</organism>
<keyword evidence="1" id="KW-0472">Membrane</keyword>
<dbReference type="InterPro" id="IPR012156">
    <property type="entry name" value="Cold_shock_CspA"/>
</dbReference>